<keyword evidence="10" id="KW-1185">Reference proteome</keyword>
<dbReference type="NCBIfam" id="TIGR03426">
    <property type="entry name" value="shape_MreD"/>
    <property type="match status" value="1"/>
</dbReference>
<evidence type="ECO:0000313" key="10">
    <source>
        <dbReference type="Proteomes" id="UP000306416"/>
    </source>
</evidence>
<dbReference type="GO" id="GO:0008360">
    <property type="term" value="P:regulation of cell shape"/>
    <property type="evidence" value="ECO:0007669"/>
    <property type="project" value="UniProtKB-KW"/>
</dbReference>
<accession>A0A4S1CHN3</accession>
<keyword evidence="7 8" id="KW-0472">Membrane</keyword>
<gene>
    <name evidence="9" type="primary">mreD</name>
    <name evidence="9" type="ORF">E4633_10035</name>
</gene>
<dbReference type="Pfam" id="PF04093">
    <property type="entry name" value="MreD"/>
    <property type="match status" value="1"/>
</dbReference>
<protein>
    <submittedName>
        <fullName evidence="9">Rod shape-determining protein MreD</fullName>
    </submittedName>
</protein>
<dbReference type="RefSeq" id="WP_135870105.1">
    <property type="nucleotide sequence ID" value="NZ_SRSC01000002.1"/>
</dbReference>
<name>A0A4S1CHN3_9BACT</name>
<reference evidence="9 10" key="1">
    <citation type="submission" date="2019-04" db="EMBL/GenBank/DDBJ databases">
        <title>Geobacter oryzae sp. nov., ferric-reducing bacteria isolated from paddy soil.</title>
        <authorList>
            <person name="Xu Z."/>
            <person name="Masuda Y."/>
            <person name="Itoh H."/>
            <person name="Senoo K."/>
        </authorList>
    </citation>
    <scope>NUCLEOTIDE SEQUENCE [LARGE SCALE GENOMIC DNA]</scope>
    <source>
        <strain evidence="9 10">Red111</strain>
    </source>
</reference>
<sequence length="160" mass="17581">MITYFKIAAVVVAACLLQMTLLPRYLQDPFQPNLIIILVVYLGLKLPHRYSGVAVLLLGLLQDSFSGIYLGLHAFSYLCIYTLLSELADRLYTDNRVLFVLVVFIATLVSALLNLLMLLVFSVSNGLYASLLPALLPQALINALVASLVSGVRLPVEEAR</sequence>
<dbReference type="Proteomes" id="UP000306416">
    <property type="component" value="Unassembled WGS sequence"/>
</dbReference>
<keyword evidence="5" id="KW-0133">Cell shape</keyword>
<keyword evidence="6 8" id="KW-1133">Transmembrane helix</keyword>
<evidence type="ECO:0000256" key="5">
    <source>
        <dbReference type="ARBA" id="ARBA00022960"/>
    </source>
</evidence>
<comment type="similarity">
    <text evidence="2">Belongs to the MreD family.</text>
</comment>
<dbReference type="InterPro" id="IPR007227">
    <property type="entry name" value="Cell_shape_determining_MreD"/>
</dbReference>
<evidence type="ECO:0000256" key="6">
    <source>
        <dbReference type="ARBA" id="ARBA00022989"/>
    </source>
</evidence>
<feature type="transmembrane region" description="Helical" evidence="8">
    <location>
        <begin position="67"/>
        <end position="85"/>
    </location>
</feature>
<dbReference type="EMBL" id="SRSC01000002">
    <property type="protein sequence ID" value="TGU72630.1"/>
    <property type="molecule type" value="Genomic_DNA"/>
</dbReference>
<evidence type="ECO:0000256" key="7">
    <source>
        <dbReference type="ARBA" id="ARBA00023136"/>
    </source>
</evidence>
<evidence type="ECO:0000256" key="3">
    <source>
        <dbReference type="ARBA" id="ARBA00022475"/>
    </source>
</evidence>
<evidence type="ECO:0000256" key="1">
    <source>
        <dbReference type="ARBA" id="ARBA00004651"/>
    </source>
</evidence>
<evidence type="ECO:0000256" key="2">
    <source>
        <dbReference type="ARBA" id="ARBA00007776"/>
    </source>
</evidence>
<dbReference type="AlphaFoldDB" id="A0A4S1CHN3"/>
<evidence type="ECO:0000313" key="9">
    <source>
        <dbReference type="EMBL" id="TGU72630.1"/>
    </source>
</evidence>
<evidence type="ECO:0000256" key="4">
    <source>
        <dbReference type="ARBA" id="ARBA00022692"/>
    </source>
</evidence>
<comment type="caution">
    <text evidence="9">The sequence shown here is derived from an EMBL/GenBank/DDBJ whole genome shotgun (WGS) entry which is preliminary data.</text>
</comment>
<organism evidence="9 10">
    <name type="scientific">Geomonas terrae</name>
    <dbReference type="NCBI Taxonomy" id="2562681"/>
    <lineage>
        <taxon>Bacteria</taxon>
        <taxon>Pseudomonadati</taxon>
        <taxon>Thermodesulfobacteriota</taxon>
        <taxon>Desulfuromonadia</taxon>
        <taxon>Geobacterales</taxon>
        <taxon>Geobacteraceae</taxon>
        <taxon>Geomonas</taxon>
    </lineage>
</organism>
<feature type="transmembrane region" description="Helical" evidence="8">
    <location>
        <begin position="135"/>
        <end position="156"/>
    </location>
</feature>
<keyword evidence="3" id="KW-1003">Cell membrane</keyword>
<feature type="transmembrane region" description="Helical" evidence="8">
    <location>
        <begin position="97"/>
        <end position="123"/>
    </location>
</feature>
<proteinExistence type="inferred from homology"/>
<dbReference type="GO" id="GO:0005886">
    <property type="term" value="C:plasma membrane"/>
    <property type="evidence" value="ECO:0007669"/>
    <property type="project" value="UniProtKB-SubCell"/>
</dbReference>
<comment type="subcellular location">
    <subcellularLocation>
        <location evidence="1">Cell membrane</location>
        <topology evidence="1">Multi-pass membrane protein</topology>
    </subcellularLocation>
</comment>
<feature type="transmembrane region" description="Helical" evidence="8">
    <location>
        <begin position="6"/>
        <end position="22"/>
    </location>
</feature>
<evidence type="ECO:0000256" key="8">
    <source>
        <dbReference type="SAM" id="Phobius"/>
    </source>
</evidence>
<keyword evidence="4 8" id="KW-0812">Transmembrane</keyword>